<proteinExistence type="predicted"/>
<evidence type="ECO:0000256" key="1">
    <source>
        <dbReference type="SAM" id="Phobius"/>
    </source>
</evidence>
<evidence type="ECO:0000313" key="2">
    <source>
        <dbReference type="EMBL" id="CAK7355474.1"/>
    </source>
</evidence>
<name>A0AAV1SRZ6_9ROSI</name>
<accession>A0AAV1SRZ6</accession>
<protein>
    <recommendedName>
        <fullName evidence="4">Transmembrane protein</fullName>
    </recommendedName>
</protein>
<gene>
    <name evidence="2" type="ORF">DCAF_LOCUS25734</name>
</gene>
<dbReference type="EMBL" id="CAWUPB010001195">
    <property type="protein sequence ID" value="CAK7355474.1"/>
    <property type="molecule type" value="Genomic_DNA"/>
</dbReference>
<keyword evidence="1" id="KW-1133">Transmembrane helix</keyword>
<keyword evidence="1" id="KW-0472">Membrane</keyword>
<keyword evidence="1" id="KW-0812">Transmembrane</keyword>
<sequence>MWGKRERLVVVYMDWNFIEMRLDALGRVGREGAVDVWDGLRAWHEWTGNVSWLVHTGELWHGMCVGRGLVVWLVGAWCVGGSSVGIWMLIMVVMGLIQEGCQKGFPVWFCKVGEKLLKVRVRLV</sequence>
<dbReference type="AlphaFoldDB" id="A0AAV1SRZ6"/>
<feature type="transmembrane region" description="Helical" evidence="1">
    <location>
        <begin position="69"/>
        <end position="97"/>
    </location>
</feature>
<organism evidence="2 3">
    <name type="scientific">Dovyalis caffra</name>
    <dbReference type="NCBI Taxonomy" id="77055"/>
    <lineage>
        <taxon>Eukaryota</taxon>
        <taxon>Viridiplantae</taxon>
        <taxon>Streptophyta</taxon>
        <taxon>Embryophyta</taxon>
        <taxon>Tracheophyta</taxon>
        <taxon>Spermatophyta</taxon>
        <taxon>Magnoliopsida</taxon>
        <taxon>eudicotyledons</taxon>
        <taxon>Gunneridae</taxon>
        <taxon>Pentapetalae</taxon>
        <taxon>rosids</taxon>
        <taxon>fabids</taxon>
        <taxon>Malpighiales</taxon>
        <taxon>Salicaceae</taxon>
        <taxon>Flacourtieae</taxon>
        <taxon>Dovyalis</taxon>
    </lineage>
</organism>
<keyword evidence="3" id="KW-1185">Reference proteome</keyword>
<reference evidence="2 3" key="1">
    <citation type="submission" date="2024-01" db="EMBL/GenBank/DDBJ databases">
        <authorList>
            <person name="Waweru B."/>
        </authorList>
    </citation>
    <scope>NUCLEOTIDE SEQUENCE [LARGE SCALE GENOMIC DNA]</scope>
</reference>
<evidence type="ECO:0000313" key="3">
    <source>
        <dbReference type="Proteomes" id="UP001314170"/>
    </source>
</evidence>
<evidence type="ECO:0008006" key="4">
    <source>
        <dbReference type="Google" id="ProtNLM"/>
    </source>
</evidence>
<dbReference type="Proteomes" id="UP001314170">
    <property type="component" value="Unassembled WGS sequence"/>
</dbReference>
<comment type="caution">
    <text evidence="2">The sequence shown here is derived from an EMBL/GenBank/DDBJ whole genome shotgun (WGS) entry which is preliminary data.</text>
</comment>